<evidence type="ECO:0000313" key="4">
    <source>
        <dbReference type="EMBL" id="GFG70093.1"/>
    </source>
</evidence>
<gene>
    <name evidence="4" type="ORF">MSEN_18130</name>
</gene>
<dbReference type="AlphaFoldDB" id="A0A7I9XJC8"/>
<dbReference type="Gene3D" id="2.60.40.1240">
    <property type="match status" value="1"/>
</dbReference>
<evidence type="ECO:0000256" key="1">
    <source>
        <dbReference type="ARBA" id="ARBA00022729"/>
    </source>
</evidence>
<proteinExistence type="predicted"/>
<keyword evidence="1" id="KW-0732">Signal</keyword>
<reference evidence="4 5" key="1">
    <citation type="journal article" date="2019" name="Emerg. Microbes Infect.">
        <title>Comprehensive subspecies identification of 175 nontuberculous mycobacteria species based on 7547 genomic profiles.</title>
        <authorList>
            <person name="Matsumoto Y."/>
            <person name="Kinjo T."/>
            <person name="Motooka D."/>
            <person name="Nabeya D."/>
            <person name="Jung N."/>
            <person name="Uechi K."/>
            <person name="Horii T."/>
            <person name="Iida T."/>
            <person name="Fujita J."/>
            <person name="Nakamura S."/>
        </authorList>
    </citation>
    <scope>NUCLEOTIDE SEQUENCE [LARGE SCALE GENOMIC DNA]</scope>
    <source>
        <strain evidence="4 5">JCM 16017</strain>
    </source>
</reference>
<keyword evidence="5" id="KW-1185">Reference proteome</keyword>
<feature type="compositionally biased region" description="Pro residues" evidence="2">
    <location>
        <begin position="45"/>
        <end position="59"/>
    </location>
</feature>
<evidence type="ECO:0000313" key="5">
    <source>
        <dbReference type="Proteomes" id="UP000465263"/>
    </source>
</evidence>
<feature type="domain" description="DUF4352" evidence="3">
    <location>
        <begin position="86"/>
        <end position="192"/>
    </location>
</feature>
<comment type="caution">
    <text evidence="4">The sequence shown here is derived from an EMBL/GenBank/DDBJ whole genome shotgun (WGS) entry which is preliminary data.</text>
</comment>
<accession>A0A7I9XJC8</accession>
<dbReference type="EMBL" id="BLKV01000001">
    <property type="protein sequence ID" value="GFG70093.1"/>
    <property type="molecule type" value="Genomic_DNA"/>
</dbReference>
<dbReference type="Pfam" id="PF11611">
    <property type="entry name" value="DUF4352"/>
    <property type="match status" value="1"/>
</dbReference>
<sequence>MHTNPGPPRPVHKAGIVRFCRLDGMRRSLFALWVVLSAVSCSAQPPQPAKPAEPAPTPSRSPAAKPAAHVGQTLDLMRIGGQKIAVTLTEVIDPATVPNGWGEAGKTYIATKLRIENSGTTTIVGNSNSDVSVVGSDDHDYRADFATVTECQDFGYGWFLIAAGSSSTGCVVFALPAGVSATKVRYSPSSGISQDVGEWSNP</sequence>
<evidence type="ECO:0000256" key="2">
    <source>
        <dbReference type="SAM" id="MobiDB-lite"/>
    </source>
</evidence>
<feature type="region of interest" description="Disordered" evidence="2">
    <location>
        <begin position="43"/>
        <end position="67"/>
    </location>
</feature>
<evidence type="ECO:0000259" key="3">
    <source>
        <dbReference type="Pfam" id="PF11611"/>
    </source>
</evidence>
<dbReference type="Proteomes" id="UP000465263">
    <property type="component" value="Unassembled WGS sequence"/>
</dbReference>
<organism evidence="4 5">
    <name type="scientific">Mycolicibacter senuensis</name>
    <dbReference type="NCBI Taxonomy" id="386913"/>
    <lineage>
        <taxon>Bacteria</taxon>
        <taxon>Bacillati</taxon>
        <taxon>Actinomycetota</taxon>
        <taxon>Actinomycetes</taxon>
        <taxon>Mycobacteriales</taxon>
        <taxon>Mycobacteriaceae</taxon>
        <taxon>Mycolicibacter</taxon>
    </lineage>
</organism>
<protein>
    <recommendedName>
        <fullName evidence="3">DUF4352 domain-containing protein</fullName>
    </recommendedName>
</protein>
<name>A0A7I9XJC8_9MYCO</name>
<dbReference type="InterPro" id="IPR029051">
    <property type="entry name" value="DUF4352"/>
</dbReference>
<dbReference type="InterPro" id="IPR029050">
    <property type="entry name" value="Immunoprotect_excell_Ig-like"/>
</dbReference>